<proteinExistence type="predicted"/>
<comment type="caution">
    <text evidence="2">The sequence shown here is derived from an EMBL/GenBank/DDBJ whole genome shotgun (WGS) entry which is preliminary data.</text>
</comment>
<sequence>MGESEGDRAPLRFRGPADYRDAARDPDTDARTLASLARCPYPFVWQALAANPGTPAHVLGDLCSKRDSAWNDGRLLHLLAEHPRADRAVLLAVLAEVEAHLLTSASRPYAAVLALAARRELKPEEVQRLAALPGASARMRAGLRRRLAGREPEAR</sequence>
<evidence type="ECO:0000313" key="2">
    <source>
        <dbReference type="EMBL" id="MBO2442728.1"/>
    </source>
</evidence>
<dbReference type="Proteomes" id="UP000666915">
    <property type="component" value="Unassembled WGS sequence"/>
</dbReference>
<feature type="region of interest" description="Disordered" evidence="1">
    <location>
        <begin position="1"/>
        <end position="26"/>
    </location>
</feature>
<dbReference type="EMBL" id="JAGEOK010000027">
    <property type="protein sequence ID" value="MBO2442728.1"/>
    <property type="molecule type" value="Genomic_DNA"/>
</dbReference>
<evidence type="ECO:0000256" key="1">
    <source>
        <dbReference type="SAM" id="MobiDB-lite"/>
    </source>
</evidence>
<gene>
    <name evidence="2" type="ORF">J4557_34900</name>
</gene>
<dbReference type="RefSeq" id="WP_208271041.1">
    <property type="nucleotide sequence ID" value="NZ_BAAAGM010000054.1"/>
</dbReference>
<organism evidence="2 3">
    <name type="scientific">Actinomadura nitritigenes</name>
    <dbReference type="NCBI Taxonomy" id="134602"/>
    <lineage>
        <taxon>Bacteria</taxon>
        <taxon>Bacillati</taxon>
        <taxon>Actinomycetota</taxon>
        <taxon>Actinomycetes</taxon>
        <taxon>Streptosporangiales</taxon>
        <taxon>Thermomonosporaceae</taxon>
        <taxon>Actinomadura</taxon>
    </lineage>
</organism>
<protein>
    <submittedName>
        <fullName evidence="2">Uncharacterized protein</fullName>
    </submittedName>
</protein>
<evidence type="ECO:0000313" key="3">
    <source>
        <dbReference type="Proteomes" id="UP000666915"/>
    </source>
</evidence>
<accession>A0ABS3R927</accession>
<keyword evidence="3" id="KW-1185">Reference proteome</keyword>
<name>A0ABS3R927_9ACTN</name>
<reference evidence="2 3" key="1">
    <citation type="submission" date="2021-03" db="EMBL/GenBank/DDBJ databases">
        <authorList>
            <person name="Kanchanasin P."/>
            <person name="Saeng-In P."/>
            <person name="Phongsopitanun W."/>
            <person name="Yuki M."/>
            <person name="Kudo T."/>
            <person name="Ohkuma M."/>
            <person name="Tanasupawat S."/>
        </authorList>
    </citation>
    <scope>NUCLEOTIDE SEQUENCE [LARGE SCALE GENOMIC DNA]</scope>
    <source>
        <strain evidence="2 3">L46</strain>
    </source>
</reference>